<dbReference type="InterPro" id="IPR002401">
    <property type="entry name" value="Cyt_P450_E_grp-I"/>
</dbReference>
<dbReference type="EMBL" id="OU896723">
    <property type="protein sequence ID" value="CAH1154866.1"/>
    <property type="molecule type" value="Genomic_DNA"/>
</dbReference>
<evidence type="ECO:0000256" key="12">
    <source>
        <dbReference type="ARBA" id="ARBA00023136"/>
    </source>
</evidence>
<evidence type="ECO:0000313" key="16">
    <source>
        <dbReference type="EMBL" id="CAH1154866.1"/>
    </source>
</evidence>
<dbReference type="GO" id="GO:0005789">
    <property type="term" value="C:endoplasmic reticulum membrane"/>
    <property type="evidence" value="ECO:0007669"/>
    <property type="project" value="UniProtKB-SubCell"/>
</dbReference>
<comment type="subcellular location">
    <subcellularLocation>
        <location evidence="3">Endoplasmic reticulum membrane</location>
        <topology evidence="3">Peripheral membrane protein</topology>
    </subcellularLocation>
    <subcellularLocation>
        <location evidence="2">Microsome membrane</location>
        <topology evidence="2">Peripheral membrane protein</topology>
    </subcellularLocation>
</comment>
<evidence type="ECO:0008006" key="18">
    <source>
        <dbReference type="Google" id="ProtNLM"/>
    </source>
</evidence>
<keyword evidence="6 13" id="KW-0479">Metal-binding</keyword>
<evidence type="ECO:0000313" key="17">
    <source>
        <dbReference type="Proteomes" id="UP001153737"/>
    </source>
</evidence>
<evidence type="ECO:0000256" key="2">
    <source>
        <dbReference type="ARBA" id="ARBA00004174"/>
    </source>
</evidence>
<dbReference type="AlphaFoldDB" id="A0A9P0DMI8"/>
<keyword evidence="10 13" id="KW-0408">Iron</keyword>
<keyword evidence="9 14" id="KW-0560">Oxidoreductase</keyword>
<keyword evidence="12 15" id="KW-0472">Membrane</keyword>
<keyword evidence="8" id="KW-0492">Microsome</keyword>
<feature type="transmembrane region" description="Helical" evidence="15">
    <location>
        <begin position="6"/>
        <end position="24"/>
    </location>
</feature>
<keyword evidence="5 13" id="KW-0349">Heme</keyword>
<gene>
    <name evidence="16" type="ORF">PHAECO_LOCUS5869</name>
</gene>
<dbReference type="GO" id="GO:0005506">
    <property type="term" value="F:iron ion binding"/>
    <property type="evidence" value="ECO:0007669"/>
    <property type="project" value="InterPro"/>
</dbReference>
<dbReference type="PANTHER" id="PTHR24292:SF54">
    <property type="entry name" value="CYP9F3-RELATED"/>
    <property type="match status" value="1"/>
</dbReference>
<evidence type="ECO:0000256" key="5">
    <source>
        <dbReference type="ARBA" id="ARBA00022617"/>
    </source>
</evidence>
<evidence type="ECO:0000256" key="7">
    <source>
        <dbReference type="ARBA" id="ARBA00022824"/>
    </source>
</evidence>
<keyword evidence="15" id="KW-0812">Transmembrane</keyword>
<feature type="binding site" description="axial binding residue" evidence="13">
    <location>
        <position position="451"/>
    </location>
    <ligand>
        <name>heme</name>
        <dbReference type="ChEBI" id="CHEBI:30413"/>
    </ligand>
    <ligandPart>
        <name>Fe</name>
        <dbReference type="ChEBI" id="CHEBI:18248"/>
    </ligandPart>
</feature>
<evidence type="ECO:0000256" key="6">
    <source>
        <dbReference type="ARBA" id="ARBA00022723"/>
    </source>
</evidence>
<dbReference type="InterPro" id="IPR050476">
    <property type="entry name" value="Insect_CytP450_Detox"/>
</dbReference>
<dbReference type="FunFam" id="1.10.630.10:FF:000042">
    <property type="entry name" value="Cytochrome P450"/>
    <property type="match status" value="1"/>
</dbReference>
<evidence type="ECO:0000256" key="3">
    <source>
        <dbReference type="ARBA" id="ARBA00004406"/>
    </source>
</evidence>
<accession>A0A9P0DMI8</accession>
<dbReference type="CDD" id="cd11056">
    <property type="entry name" value="CYP6-like"/>
    <property type="match status" value="1"/>
</dbReference>
<evidence type="ECO:0000256" key="14">
    <source>
        <dbReference type="RuleBase" id="RU000461"/>
    </source>
</evidence>
<dbReference type="PROSITE" id="PS00086">
    <property type="entry name" value="CYTOCHROME_P450"/>
    <property type="match status" value="1"/>
</dbReference>
<reference evidence="16" key="1">
    <citation type="submission" date="2022-01" db="EMBL/GenBank/DDBJ databases">
        <authorList>
            <person name="King R."/>
        </authorList>
    </citation>
    <scope>NUCLEOTIDE SEQUENCE</scope>
</reference>
<keyword evidence="15" id="KW-1133">Transmembrane helix</keyword>
<proteinExistence type="inferred from homology"/>
<evidence type="ECO:0000256" key="13">
    <source>
        <dbReference type="PIRSR" id="PIRSR602401-1"/>
    </source>
</evidence>
<comment type="similarity">
    <text evidence="4 14">Belongs to the cytochrome P450 family.</text>
</comment>
<dbReference type="Pfam" id="PF00067">
    <property type="entry name" value="p450"/>
    <property type="match status" value="1"/>
</dbReference>
<dbReference type="SUPFAM" id="SSF48264">
    <property type="entry name" value="Cytochrome P450"/>
    <property type="match status" value="1"/>
</dbReference>
<evidence type="ECO:0000256" key="8">
    <source>
        <dbReference type="ARBA" id="ARBA00022848"/>
    </source>
</evidence>
<keyword evidence="7" id="KW-0256">Endoplasmic reticulum</keyword>
<sequence length="507" mass="58359">MFSTSMWLVIIALTIFYYFCVRPMKYWKKIGIHQGHPSWLFGDSLRNILGLEGFITTIDNGYKNAPGKRYFGMYMFVKPLLVVKDPDLIKEICVKAFDNFADHRDIIPVEADPLWGKNLVQLKGEDWRFMRPLMSPSFTSGKIKMMFGLMSDCAENVVNHFKNKNGMSIELNVLDATTRYTNDVIASVAFGVSVDSMKNPDNEFFHVAKEATDLTKFRATLSAISSFVLPGSIMKMLGLRFFEEDVRNYFFNVLQDSLQMRKNSGTYRSDLIDSLLEAQSAVKKVNSSRKLDDDDILSQAMIFFLGGFDTVSKLLSFICYELAINKGVQERLRKEIGDVSRENDGKITYEAIMKMDYMDMVISESLRKWPIMGGIDRICTKSYKIERVNPAEQPIIIEKGTLLWIPVWSIHRDAKYFPDPEKFDPERFNEERKTEIYPYSYNPFGFGPRSCIGQRFSLLECKIIIMHIISNFELEPCQKTKIPLGLLKKAFLVSPEVEIILNMKKIA</sequence>
<dbReference type="OrthoDB" id="2789670at2759"/>
<comment type="cofactor">
    <cofactor evidence="1 13">
        <name>heme</name>
        <dbReference type="ChEBI" id="CHEBI:30413"/>
    </cofactor>
</comment>
<reference evidence="16" key="2">
    <citation type="submission" date="2022-10" db="EMBL/GenBank/DDBJ databases">
        <authorList>
            <consortium name="ENA_rothamsted_submissions"/>
            <consortium name="culmorum"/>
            <person name="King R."/>
        </authorList>
    </citation>
    <scope>NUCLEOTIDE SEQUENCE</scope>
</reference>
<organism evidence="16 17">
    <name type="scientific">Phaedon cochleariae</name>
    <name type="common">Mustard beetle</name>
    <dbReference type="NCBI Taxonomy" id="80249"/>
    <lineage>
        <taxon>Eukaryota</taxon>
        <taxon>Metazoa</taxon>
        <taxon>Ecdysozoa</taxon>
        <taxon>Arthropoda</taxon>
        <taxon>Hexapoda</taxon>
        <taxon>Insecta</taxon>
        <taxon>Pterygota</taxon>
        <taxon>Neoptera</taxon>
        <taxon>Endopterygota</taxon>
        <taxon>Coleoptera</taxon>
        <taxon>Polyphaga</taxon>
        <taxon>Cucujiformia</taxon>
        <taxon>Chrysomeloidea</taxon>
        <taxon>Chrysomelidae</taxon>
        <taxon>Chrysomelinae</taxon>
        <taxon>Chrysomelini</taxon>
        <taxon>Phaedon</taxon>
    </lineage>
</organism>
<protein>
    <recommendedName>
        <fullName evidence="18">Cytochrome P450</fullName>
    </recommendedName>
</protein>
<dbReference type="PRINTS" id="PR00385">
    <property type="entry name" value="P450"/>
</dbReference>
<dbReference type="InterPro" id="IPR001128">
    <property type="entry name" value="Cyt_P450"/>
</dbReference>
<evidence type="ECO:0000256" key="1">
    <source>
        <dbReference type="ARBA" id="ARBA00001971"/>
    </source>
</evidence>
<evidence type="ECO:0000256" key="11">
    <source>
        <dbReference type="ARBA" id="ARBA00023033"/>
    </source>
</evidence>
<dbReference type="Gene3D" id="1.10.630.10">
    <property type="entry name" value="Cytochrome P450"/>
    <property type="match status" value="1"/>
</dbReference>
<evidence type="ECO:0000256" key="9">
    <source>
        <dbReference type="ARBA" id="ARBA00023002"/>
    </source>
</evidence>
<dbReference type="PANTHER" id="PTHR24292">
    <property type="entry name" value="CYTOCHROME P450"/>
    <property type="match status" value="1"/>
</dbReference>
<dbReference type="Proteomes" id="UP001153737">
    <property type="component" value="Chromosome 17"/>
</dbReference>
<evidence type="ECO:0000256" key="10">
    <source>
        <dbReference type="ARBA" id="ARBA00023004"/>
    </source>
</evidence>
<keyword evidence="17" id="KW-1185">Reference proteome</keyword>
<evidence type="ECO:0000256" key="4">
    <source>
        <dbReference type="ARBA" id="ARBA00010617"/>
    </source>
</evidence>
<dbReference type="GO" id="GO:0020037">
    <property type="term" value="F:heme binding"/>
    <property type="evidence" value="ECO:0007669"/>
    <property type="project" value="InterPro"/>
</dbReference>
<dbReference type="GO" id="GO:0016705">
    <property type="term" value="F:oxidoreductase activity, acting on paired donors, with incorporation or reduction of molecular oxygen"/>
    <property type="evidence" value="ECO:0007669"/>
    <property type="project" value="InterPro"/>
</dbReference>
<dbReference type="PRINTS" id="PR00463">
    <property type="entry name" value="EP450I"/>
</dbReference>
<dbReference type="InterPro" id="IPR017972">
    <property type="entry name" value="Cyt_P450_CS"/>
</dbReference>
<dbReference type="InterPro" id="IPR036396">
    <property type="entry name" value="Cyt_P450_sf"/>
</dbReference>
<name>A0A9P0DMI8_PHACE</name>
<evidence type="ECO:0000256" key="15">
    <source>
        <dbReference type="SAM" id="Phobius"/>
    </source>
</evidence>
<dbReference type="GO" id="GO:0004497">
    <property type="term" value="F:monooxygenase activity"/>
    <property type="evidence" value="ECO:0007669"/>
    <property type="project" value="UniProtKB-KW"/>
</dbReference>
<keyword evidence="11 14" id="KW-0503">Monooxygenase</keyword>